<dbReference type="EMBL" id="MZ447858">
    <property type="protein sequence ID" value="UAW01199.1"/>
    <property type="molecule type" value="Genomic_DNA"/>
</dbReference>
<keyword evidence="2" id="KW-1185">Reference proteome</keyword>
<proteinExistence type="predicted"/>
<sequence length="64" mass="7436">MILIPILKNRIEPTGHTPIGNYQDVSLQVIGRKFILAGLCWGKSIIAQFEPMNKDDNLWYWSQY</sequence>
<dbReference type="KEGG" id="vg:77933553"/>
<dbReference type="Proteomes" id="UP000828026">
    <property type="component" value="Segment"/>
</dbReference>
<evidence type="ECO:0000313" key="2">
    <source>
        <dbReference type="Proteomes" id="UP000828026"/>
    </source>
</evidence>
<evidence type="ECO:0000313" key="1">
    <source>
        <dbReference type="EMBL" id="UAW01199.1"/>
    </source>
</evidence>
<dbReference type="RefSeq" id="YP_010657634.1">
    <property type="nucleotide sequence ID" value="NC_070848.1"/>
</dbReference>
<reference evidence="1 2" key="1">
    <citation type="submission" date="2021-06" db="EMBL/GenBank/DDBJ databases">
        <authorList>
            <person name="Chen R."/>
            <person name="Qin H."/>
            <person name="He S."/>
            <person name="Han P."/>
            <person name="Xu F."/>
            <person name="Sun H."/>
            <person name="Fan H."/>
            <person name="Tong Y."/>
        </authorList>
    </citation>
    <scope>NUCLEOTIDE SEQUENCE [LARGE SCALE GENOMIC DNA]</scope>
</reference>
<protein>
    <submittedName>
        <fullName evidence="1">Uncharacterized protein</fullName>
    </submittedName>
</protein>
<organism evidence="1 2">
    <name type="scientific">Vibrio phage BUCT194</name>
    <dbReference type="NCBI Taxonomy" id="2859072"/>
    <lineage>
        <taxon>Viruses</taxon>
        <taxon>Duplodnaviria</taxon>
        <taxon>Heunggongvirae</taxon>
        <taxon>Uroviricota</taxon>
        <taxon>Caudoviricetes</taxon>
        <taxon>Schitoviridae</taxon>
        <taxon>Varunavirus</taxon>
        <taxon>Varunavirus BUCT194</taxon>
    </lineage>
</organism>
<accession>A0AAE8XF62</accession>
<dbReference type="GeneID" id="77933553"/>
<name>A0AAE8XF62_9CAUD</name>